<keyword evidence="4" id="KW-0813">Transport</keyword>
<dbReference type="SUPFAM" id="SSF161098">
    <property type="entry name" value="MetI-like"/>
    <property type="match status" value="1"/>
</dbReference>
<evidence type="ECO:0000313" key="12">
    <source>
        <dbReference type="EMBL" id="GAN78125.1"/>
    </source>
</evidence>
<dbReference type="PANTHER" id="PTHR42922">
    <property type="entry name" value="PHOSPHATE TRANSPORT SYSTEM PERMEASE PROTEIN PSTA"/>
    <property type="match status" value="1"/>
</dbReference>
<comment type="similarity">
    <text evidence="2 10">Belongs to the binding-protein-dependent transport system permease family. CysTW subfamily.</text>
</comment>
<evidence type="ECO:0000256" key="10">
    <source>
        <dbReference type="RuleBase" id="RU363043"/>
    </source>
</evidence>
<feature type="transmembrane region" description="Helical" evidence="10">
    <location>
        <begin position="94"/>
        <end position="115"/>
    </location>
</feature>
<dbReference type="InterPro" id="IPR000515">
    <property type="entry name" value="MetI-like"/>
</dbReference>
<dbReference type="NCBIfam" id="TIGR00974">
    <property type="entry name" value="3a0107s02c"/>
    <property type="match status" value="1"/>
</dbReference>
<comment type="subcellular location">
    <subcellularLocation>
        <location evidence="10">Cell inner membrane</location>
        <topology evidence="10">Multi-pass membrane protein</topology>
    </subcellularLocation>
    <subcellularLocation>
        <location evidence="1">Cell membrane</location>
        <topology evidence="1">Multi-pass membrane protein</topology>
    </subcellularLocation>
</comment>
<keyword evidence="13" id="KW-1185">Reference proteome</keyword>
<proteinExistence type="inferred from homology"/>
<dbReference type="EMBL" id="BANB01000640">
    <property type="protein sequence ID" value="GAN78125.1"/>
    <property type="molecule type" value="Genomic_DNA"/>
</dbReference>
<evidence type="ECO:0000256" key="3">
    <source>
        <dbReference type="ARBA" id="ARBA00016864"/>
    </source>
</evidence>
<keyword evidence="5 10" id="KW-1003">Cell membrane</keyword>
<evidence type="ECO:0000256" key="2">
    <source>
        <dbReference type="ARBA" id="ARBA00007069"/>
    </source>
</evidence>
<feature type="transmembrane region" description="Helical" evidence="10">
    <location>
        <begin position="121"/>
        <end position="140"/>
    </location>
</feature>
<dbReference type="GO" id="GO:0035435">
    <property type="term" value="P:phosphate ion transmembrane transport"/>
    <property type="evidence" value="ECO:0007669"/>
    <property type="project" value="InterPro"/>
</dbReference>
<keyword evidence="7 10" id="KW-0812">Transmembrane</keyword>
<dbReference type="CDD" id="cd06261">
    <property type="entry name" value="TM_PBP2"/>
    <property type="match status" value="1"/>
</dbReference>
<feature type="transmembrane region" description="Helical" evidence="10">
    <location>
        <begin position="54"/>
        <end position="82"/>
    </location>
</feature>
<evidence type="ECO:0000256" key="9">
    <source>
        <dbReference type="ARBA" id="ARBA00023136"/>
    </source>
</evidence>
<dbReference type="InterPro" id="IPR035906">
    <property type="entry name" value="MetI-like_sf"/>
</dbReference>
<accession>A0A0D6P8Q2</accession>
<keyword evidence="8 10" id="KW-1133">Transmembrane helix</keyword>
<dbReference type="PROSITE" id="PS50928">
    <property type="entry name" value="ABC_TM1"/>
    <property type="match status" value="1"/>
</dbReference>
<dbReference type="PANTHER" id="PTHR42922:SF1">
    <property type="entry name" value="PHOSPHATE TRANSPORT SYSTEM PERMEASE PROTEIN PSTA"/>
    <property type="match status" value="1"/>
</dbReference>
<dbReference type="GO" id="GO:0005315">
    <property type="term" value="F:phosphate transmembrane transporter activity"/>
    <property type="evidence" value="ECO:0007669"/>
    <property type="project" value="InterPro"/>
</dbReference>
<dbReference type="Proteomes" id="UP000032680">
    <property type="component" value="Unassembled WGS sequence"/>
</dbReference>
<feature type="domain" description="ABC transmembrane type-1" evidence="11">
    <location>
        <begin position="55"/>
        <end position="257"/>
    </location>
</feature>
<evidence type="ECO:0000256" key="8">
    <source>
        <dbReference type="ARBA" id="ARBA00022989"/>
    </source>
</evidence>
<evidence type="ECO:0000256" key="1">
    <source>
        <dbReference type="ARBA" id="ARBA00004651"/>
    </source>
</evidence>
<organism evidence="12 13">
    <name type="scientific">Acidisphaera rubrifaciens HS-AP3</name>
    <dbReference type="NCBI Taxonomy" id="1231350"/>
    <lineage>
        <taxon>Bacteria</taxon>
        <taxon>Pseudomonadati</taxon>
        <taxon>Pseudomonadota</taxon>
        <taxon>Alphaproteobacteria</taxon>
        <taxon>Acetobacterales</taxon>
        <taxon>Acetobacteraceae</taxon>
        <taxon>Acidisphaera</taxon>
    </lineage>
</organism>
<evidence type="ECO:0000313" key="13">
    <source>
        <dbReference type="Proteomes" id="UP000032680"/>
    </source>
</evidence>
<keyword evidence="9 10" id="KW-0472">Membrane</keyword>
<dbReference type="InterPro" id="IPR051408">
    <property type="entry name" value="Phosphate_transprt_permease"/>
</dbReference>
<feature type="transmembrane region" description="Helical" evidence="10">
    <location>
        <begin position="175"/>
        <end position="194"/>
    </location>
</feature>
<evidence type="ECO:0000256" key="6">
    <source>
        <dbReference type="ARBA" id="ARBA00022592"/>
    </source>
</evidence>
<feature type="transmembrane region" description="Helical" evidence="10">
    <location>
        <begin position="7"/>
        <end position="34"/>
    </location>
</feature>
<feature type="transmembrane region" description="Helical" evidence="10">
    <location>
        <begin position="239"/>
        <end position="261"/>
    </location>
</feature>
<dbReference type="Pfam" id="PF00528">
    <property type="entry name" value="BPD_transp_1"/>
    <property type="match status" value="1"/>
</dbReference>
<keyword evidence="6" id="KW-0592">Phosphate transport</keyword>
<dbReference type="GO" id="GO:0005886">
    <property type="term" value="C:plasma membrane"/>
    <property type="evidence" value="ECO:0007669"/>
    <property type="project" value="UniProtKB-SubCell"/>
</dbReference>
<dbReference type="AlphaFoldDB" id="A0A0D6P8Q2"/>
<evidence type="ECO:0000259" key="11">
    <source>
        <dbReference type="PROSITE" id="PS50928"/>
    </source>
</evidence>
<dbReference type="Gene3D" id="1.10.3720.10">
    <property type="entry name" value="MetI-like"/>
    <property type="match status" value="1"/>
</dbReference>
<comment type="caution">
    <text evidence="12">The sequence shown here is derived from an EMBL/GenBank/DDBJ whole genome shotgun (WGS) entry which is preliminary data.</text>
</comment>
<evidence type="ECO:0000256" key="7">
    <source>
        <dbReference type="ARBA" id="ARBA00022692"/>
    </source>
</evidence>
<gene>
    <name evidence="12" type="ORF">Asru_0640_03</name>
</gene>
<reference evidence="12 13" key="1">
    <citation type="submission" date="2012-11" db="EMBL/GenBank/DDBJ databases">
        <title>Whole genome sequence of Acidisphaera rubrifaciens HS-AP3.</title>
        <authorList>
            <person name="Azuma Y."/>
            <person name="Higashiura N."/>
            <person name="Hirakawa H."/>
            <person name="Matsushita K."/>
        </authorList>
    </citation>
    <scope>NUCLEOTIDE SEQUENCE [LARGE SCALE GENOMIC DNA]</scope>
    <source>
        <strain evidence="12 13">HS-AP3</strain>
    </source>
</reference>
<name>A0A0D6P8Q2_9PROT</name>
<evidence type="ECO:0000256" key="5">
    <source>
        <dbReference type="ARBA" id="ARBA00022475"/>
    </source>
</evidence>
<evidence type="ECO:0000256" key="4">
    <source>
        <dbReference type="ARBA" id="ARBA00022448"/>
    </source>
</evidence>
<dbReference type="InterPro" id="IPR005672">
    <property type="entry name" value="Phosphate_PstA"/>
</dbReference>
<sequence length="269" mass="28337">MWTAGAALCAGGTAVILLLIMGYVVVQGIGALSWSFITHLPHPIGIPDGGVANGIVGTLIIVGIAAVIAFPIGILLGIYVGVYGHRHTANAIRFCADVLASVPSITIGVFAYALLVAPFKHFSAMSASFAFAILMVPLIVRTTEGAIRMVPIEMREAAVALGATDFQAMARCTLIAARPGIVTGLLLALARVTGETAPLLFTAFGSQFWELNPNNPMAELSLQIFTYAISPYREWHEQAWGGALILILAVFVLSLAARLALRRQPSANA</sequence>
<protein>
    <recommendedName>
        <fullName evidence="3 10">Phosphate transport system permease protein PstA</fullName>
    </recommendedName>
</protein>